<dbReference type="Gene3D" id="3.30.420.10">
    <property type="entry name" value="Ribonuclease H-like superfamily/Ribonuclease H"/>
    <property type="match status" value="1"/>
</dbReference>
<dbReference type="GO" id="GO:0008233">
    <property type="term" value="F:peptidase activity"/>
    <property type="evidence" value="ECO:0007669"/>
    <property type="project" value="UniProtKB-KW"/>
</dbReference>
<sequence length="788" mass="86323">MVTSRILVTNGGSSKSSSNSDGNPPTSTTSAMAVYPARLPAYLPLPPPPKSCNSPSIFDADKYNPHWENAIPDSHLDPRWLEPSAKTHSCPTPPPRLPPKRMSEFEDTILQSKRSRLDHTEYVNDHPHEDDVSPPTTPPSSPPPVPTPTPTHPSAFSTPALRITAPPSASSSAPICQVTTPNSDGSLATKVVPAAALPSLDPLVPPKPISCLSVTIPVFPVDLVSKLPSRPTKADLMALVDHGFSPPADLLRLHDSDNVTIVPGPLPTFSADGVAAAPPLNILHDKTTNSYALQLRLGRCDPLFDGTPLPATVHYPKPPNPLRSHWIVDSVATCSCTPHIEYFTSYQPCSLSITVGDGATFPVKGYGPLSLNVTIQGNPLVIPPTSTTYAAITFSFGLHCPHLAFNLLSVRHAISDNYTISFPDRSMCHIRTPANACVEAPVNTVGLFSFPVSPSSPKSINYDIPPADSKHKPVAPRNAVAAALQEQYNQFLASISSFHSKDQSHIHVAYPERLRFTPAIPPSAASPVPVPYIPTTNPTFWNAMHHILAIPRPALLHDTPSVSSDFFYNLISDSKLSNHDLARLWHRRLGHPGQGAITHMLKHHPELQSFKPRHLHELLCETCAYAKSKRSPFNSSAVVRAPTFLSLVHSDIWGPCSFPSPTGNKYFVVFVDDYSRYTWAYPIQRRSDLYTIYEQFRLDAFSLFKRDIDLLHHAQPTDIGTIRSDNAGEYERLARIIYPKYHTRFTFSNAYSPQQNGVAERRIGILVQTNSSHAHRGIPSQISMGYCS</sequence>
<evidence type="ECO:0000256" key="2">
    <source>
        <dbReference type="SAM" id="MobiDB-lite"/>
    </source>
</evidence>
<dbReference type="GO" id="GO:0006508">
    <property type="term" value="P:proteolysis"/>
    <property type="evidence" value="ECO:0007669"/>
    <property type="project" value="UniProtKB-KW"/>
</dbReference>
<dbReference type="Pfam" id="PF22936">
    <property type="entry name" value="Pol_BBD"/>
    <property type="match status" value="1"/>
</dbReference>
<dbReference type="GO" id="GO:0015074">
    <property type="term" value="P:DNA integration"/>
    <property type="evidence" value="ECO:0007669"/>
    <property type="project" value="InterPro"/>
</dbReference>
<dbReference type="InterPro" id="IPR025724">
    <property type="entry name" value="GAG-pre-integrase_dom"/>
</dbReference>
<dbReference type="AlphaFoldDB" id="A0A6G0W2L9"/>
<dbReference type="EMBL" id="VJMJ01000474">
    <property type="protein sequence ID" value="KAF0721253.1"/>
    <property type="molecule type" value="Genomic_DNA"/>
</dbReference>
<dbReference type="Proteomes" id="UP000481153">
    <property type="component" value="Unassembled WGS sequence"/>
</dbReference>
<keyword evidence="5" id="KW-1185">Reference proteome</keyword>
<protein>
    <recommendedName>
        <fullName evidence="3">Integrase catalytic domain-containing protein</fullName>
    </recommendedName>
</protein>
<dbReference type="SUPFAM" id="SSF53098">
    <property type="entry name" value="Ribonuclease H-like"/>
    <property type="match status" value="1"/>
</dbReference>
<feature type="domain" description="Integrase catalytic" evidence="3">
    <location>
        <begin position="638"/>
        <end position="768"/>
    </location>
</feature>
<feature type="region of interest" description="Disordered" evidence="2">
    <location>
        <begin position="1"/>
        <end position="60"/>
    </location>
</feature>
<feature type="compositionally biased region" description="Low complexity" evidence="2">
    <location>
        <begin position="165"/>
        <end position="174"/>
    </location>
</feature>
<reference evidence="4 5" key="1">
    <citation type="submission" date="2019-07" db="EMBL/GenBank/DDBJ databases">
        <title>Genomics analysis of Aphanomyces spp. identifies a new class of oomycete effector associated with host adaptation.</title>
        <authorList>
            <person name="Gaulin E."/>
        </authorList>
    </citation>
    <scope>NUCLEOTIDE SEQUENCE [LARGE SCALE GENOMIC DNA]</scope>
    <source>
        <strain evidence="4 5">ATCC 201684</strain>
    </source>
</reference>
<dbReference type="InterPro" id="IPR054722">
    <property type="entry name" value="PolX-like_BBD"/>
</dbReference>
<dbReference type="InterPro" id="IPR001584">
    <property type="entry name" value="Integrase_cat-core"/>
</dbReference>
<feature type="compositionally biased region" description="Low complexity" evidence="2">
    <location>
        <begin position="10"/>
        <end position="23"/>
    </location>
</feature>
<evidence type="ECO:0000313" key="4">
    <source>
        <dbReference type="EMBL" id="KAF0721253.1"/>
    </source>
</evidence>
<evidence type="ECO:0000256" key="1">
    <source>
        <dbReference type="ARBA" id="ARBA00022670"/>
    </source>
</evidence>
<gene>
    <name evidence="4" type="ORF">Ae201684_019194</name>
</gene>
<dbReference type="PANTHER" id="PTHR42648">
    <property type="entry name" value="TRANSPOSASE, PUTATIVE-RELATED"/>
    <property type="match status" value="1"/>
</dbReference>
<proteinExistence type="predicted"/>
<feature type="compositionally biased region" description="Pro residues" evidence="2">
    <location>
        <begin position="135"/>
        <end position="151"/>
    </location>
</feature>
<comment type="caution">
    <text evidence="4">The sequence shown here is derived from an EMBL/GenBank/DDBJ whole genome shotgun (WGS) entry which is preliminary data.</text>
</comment>
<dbReference type="VEuPathDB" id="FungiDB:AeMF1_020658"/>
<dbReference type="PROSITE" id="PS50994">
    <property type="entry name" value="INTEGRASE"/>
    <property type="match status" value="1"/>
</dbReference>
<evidence type="ECO:0000313" key="5">
    <source>
        <dbReference type="Proteomes" id="UP000481153"/>
    </source>
</evidence>
<dbReference type="PANTHER" id="PTHR42648:SF28">
    <property type="entry name" value="TRANSPOSON-ENCODED PROTEIN WITH RIBONUCLEASE H-LIKE AND RETROVIRUS ZINC FINGER-LIKE DOMAINS"/>
    <property type="match status" value="1"/>
</dbReference>
<dbReference type="InterPro" id="IPR039537">
    <property type="entry name" value="Retrotran_Ty1/copia-like"/>
</dbReference>
<feature type="region of interest" description="Disordered" evidence="2">
    <location>
        <begin position="123"/>
        <end position="174"/>
    </location>
</feature>
<dbReference type="Pfam" id="PF13976">
    <property type="entry name" value="gag_pre-integrs"/>
    <property type="match status" value="1"/>
</dbReference>
<dbReference type="GO" id="GO:0003676">
    <property type="term" value="F:nucleic acid binding"/>
    <property type="evidence" value="ECO:0007669"/>
    <property type="project" value="InterPro"/>
</dbReference>
<dbReference type="VEuPathDB" id="FungiDB:AeMF1_020283"/>
<accession>A0A6G0W2L9</accession>
<keyword evidence="1" id="KW-0378">Hydrolase</keyword>
<dbReference type="InterPro" id="IPR012337">
    <property type="entry name" value="RNaseH-like_sf"/>
</dbReference>
<name>A0A6G0W2L9_9STRA</name>
<feature type="region of interest" description="Disordered" evidence="2">
    <location>
        <begin position="78"/>
        <end position="101"/>
    </location>
</feature>
<dbReference type="InterPro" id="IPR036397">
    <property type="entry name" value="RNaseH_sf"/>
</dbReference>
<evidence type="ECO:0000259" key="3">
    <source>
        <dbReference type="PROSITE" id="PS50994"/>
    </source>
</evidence>
<organism evidence="4 5">
    <name type="scientific">Aphanomyces euteiches</name>
    <dbReference type="NCBI Taxonomy" id="100861"/>
    <lineage>
        <taxon>Eukaryota</taxon>
        <taxon>Sar</taxon>
        <taxon>Stramenopiles</taxon>
        <taxon>Oomycota</taxon>
        <taxon>Saprolegniomycetes</taxon>
        <taxon>Saprolegniales</taxon>
        <taxon>Verrucalvaceae</taxon>
        <taxon>Aphanomyces</taxon>
    </lineage>
</organism>
<keyword evidence="1" id="KW-0645">Protease</keyword>